<accession>A0ABT9J025</accession>
<organism evidence="1 2">
    <name type="scientific">Chengkuizengella axinellae</name>
    <dbReference type="NCBI Taxonomy" id="3064388"/>
    <lineage>
        <taxon>Bacteria</taxon>
        <taxon>Bacillati</taxon>
        <taxon>Bacillota</taxon>
        <taxon>Bacilli</taxon>
        <taxon>Bacillales</taxon>
        <taxon>Paenibacillaceae</taxon>
        <taxon>Chengkuizengella</taxon>
    </lineage>
</organism>
<proteinExistence type="predicted"/>
<gene>
    <name evidence="1" type="ORF">Q5Y73_09675</name>
</gene>
<keyword evidence="2" id="KW-1185">Reference proteome</keyword>
<dbReference type="EMBL" id="JAVAMP010000003">
    <property type="protein sequence ID" value="MDP5274379.1"/>
    <property type="molecule type" value="Genomic_DNA"/>
</dbReference>
<dbReference type="Proteomes" id="UP001231941">
    <property type="component" value="Unassembled WGS sequence"/>
</dbReference>
<evidence type="ECO:0000313" key="1">
    <source>
        <dbReference type="EMBL" id="MDP5274379.1"/>
    </source>
</evidence>
<name>A0ABT9J025_9BACL</name>
<protein>
    <submittedName>
        <fullName evidence="1">Uncharacterized protein</fullName>
    </submittedName>
</protein>
<dbReference type="RefSeq" id="WP_305991690.1">
    <property type="nucleotide sequence ID" value="NZ_JAVAMP010000003.1"/>
</dbReference>
<comment type="caution">
    <text evidence="1">The sequence shown here is derived from an EMBL/GenBank/DDBJ whole genome shotgun (WGS) entry which is preliminary data.</text>
</comment>
<reference evidence="1 2" key="1">
    <citation type="submission" date="2023-08" db="EMBL/GenBank/DDBJ databases">
        <authorList>
            <person name="Park J.-S."/>
        </authorList>
    </citation>
    <scope>NUCLEOTIDE SEQUENCE [LARGE SCALE GENOMIC DNA]</scope>
    <source>
        <strain evidence="1 2">2205SS18-9</strain>
    </source>
</reference>
<evidence type="ECO:0000313" key="2">
    <source>
        <dbReference type="Proteomes" id="UP001231941"/>
    </source>
</evidence>
<sequence>MAEKKVIVEKVDIDKIIIAGNYPDVTKAIILEKIKEINQSPYTKKVE</sequence>